<reference evidence="2 3" key="1">
    <citation type="journal article" date="2005" name="DNA Res.">
        <title>Complete genome sequence of the facultative anaerobic magnetotactic bacterium Magnetospirillum sp. strain AMB-1.</title>
        <authorList>
            <person name="Matsunaga T."/>
            <person name="Okamura Y."/>
            <person name="Fukuda Y."/>
            <person name="Wahyudi A.T."/>
            <person name="Murase Y."/>
            <person name="Takeyama H."/>
        </authorList>
    </citation>
    <scope>NUCLEOTIDE SEQUENCE [LARGE SCALE GENOMIC DNA]</scope>
    <source>
        <strain evidence="3">ATCC 700264 / AMB-1</strain>
    </source>
</reference>
<dbReference type="STRING" id="342108.amb2886"/>
<dbReference type="EMBL" id="AP007255">
    <property type="protein sequence ID" value="BAE51690.1"/>
    <property type="molecule type" value="Genomic_DNA"/>
</dbReference>
<accession>Q2W385</accession>
<dbReference type="HOGENOM" id="CLU_094876_1_0_5"/>
<dbReference type="InterPro" id="IPR052342">
    <property type="entry name" value="MCH/BMMD"/>
</dbReference>
<dbReference type="Gene3D" id="3.10.129.10">
    <property type="entry name" value="Hotdog Thioesterase"/>
    <property type="match status" value="1"/>
</dbReference>
<sequence>MTHYLEDLVPGRVFSSPSYEVTVDDIKGFAAAWDPQHFHLDEVSAKDSFFAGLAASGWHTAAATMRLMVTSELNLPLGIIGSGLESLKWHRPVRPGDVLSLRIEVVETREMRSKPGLGLARFRVETLDAERLAVQTLETQLVVPSRAGAGQAAAK</sequence>
<dbReference type="Pfam" id="PF01575">
    <property type="entry name" value="MaoC_dehydratas"/>
    <property type="match status" value="1"/>
</dbReference>
<name>Q2W385_PARM1</name>
<dbReference type="InterPro" id="IPR029069">
    <property type="entry name" value="HotDog_dom_sf"/>
</dbReference>
<dbReference type="PANTHER" id="PTHR43664:SF1">
    <property type="entry name" value="BETA-METHYLMALYL-COA DEHYDRATASE"/>
    <property type="match status" value="1"/>
</dbReference>
<dbReference type="Proteomes" id="UP000007058">
    <property type="component" value="Chromosome"/>
</dbReference>
<organism evidence="2 3">
    <name type="scientific">Paramagnetospirillum magneticum (strain ATCC 700264 / AMB-1)</name>
    <name type="common">Magnetospirillum magneticum</name>
    <dbReference type="NCBI Taxonomy" id="342108"/>
    <lineage>
        <taxon>Bacteria</taxon>
        <taxon>Pseudomonadati</taxon>
        <taxon>Pseudomonadota</taxon>
        <taxon>Alphaproteobacteria</taxon>
        <taxon>Rhodospirillales</taxon>
        <taxon>Magnetospirillaceae</taxon>
        <taxon>Paramagnetospirillum</taxon>
    </lineage>
</organism>
<evidence type="ECO:0000259" key="1">
    <source>
        <dbReference type="Pfam" id="PF01575"/>
    </source>
</evidence>
<gene>
    <name evidence="2" type="ordered locus">amb2886</name>
</gene>
<dbReference type="OrthoDB" id="9797938at2"/>
<protein>
    <submittedName>
        <fullName evidence="2">Acyl dehydratase</fullName>
    </submittedName>
</protein>
<dbReference type="RefSeq" id="WP_011385263.1">
    <property type="nucleotide sequence ID" value="NC_007626.1"/>
</dbReference>
<keyword evidence="3" id="KW-1185">Reference proteome</keyword>
<feature type="domain" description="MaoC-like" evidence="1">
    <location>
        <begin position="11"/>
        <end position="113"/>
    </location>
</feature>
<dbReference type="InterPro" id="IPR002539">
    <property type="entry name" value="MaoC-like_dom"/>
</dbReference>
<evidence type="ECO:0000313" key="3">
    <source>
        <dbReference type="Proteomes" id="UP000007058"/>
    </source>
</evidence>
<dbReference type="KEGG" id="mag:amb2886"/>
<evidence type="ECO:0000313" key="2">
    <source>
        <dbReference type="EMBL" id="BAE51690.1"/>
    </source>
</evidence>
<dbReference type="PANTHER" id="PTHR43664">
    <property type="entry name" value="MONOAMINE OXIDASE-RELATED"/>
    <property type="match status" value="1"/>
</dbReference>
<dbReference type="AlphaFoldDB" id="Q2W385"/>
<proteinExistence type="predicted"/>
<dbReference type="SUPFAM" id="SSF54637">
    <property type="entry name" value="Thioesterase/thiol ester dehydrase-isomerase"/>
    <property type="match status" value="1"/>
</dbReference>
<dbReference type="CDD" id="cd03454">
    <property type="entry name" value="YdeM"/>
    <property type="match status" value="1"/>
</dbReference>